<evidence type="ECO:0000313" key="2">
    <source>
        <dbReference type="EMBL" id="KAL0305649.1"/>
    </source>
</evidence>
<sequence length="88" mass="9642">MEVGIDVYDGVGGAGQGQGNLVEDWAMLEAIEFLLPALACRAQGVILMAGTMGFRPRTHPSRTNPGYWSKARPGRHSKHERELVRPII</sequence>
<gene>
    <name evidence="2" type="ORF">Sradi_5982200</name>
</gene>
<evidence type="ECO:0000256" key="1">
    <source>
        <dbReference type="SAM" id="MobiDB-lite"/>
    </source>
</evidence>
<dbReference type="EMBL" id="JACGWJ010000028">
    <property type="protein sequence ID" value="KAL0305649.1"/>
    <property type="molecule type" value="Genomic_DNA"/>
</dbReference>
<protein>
    <submittedName>
        <fullName evidence="2">Uncharacterized protein</fullName>
    </submittedName>
</protein>
<feature type="compositionally biased region" description="Basic and acidic residues" evidence="1">
    <location>
        <begin position="79"/>
        <end position="88"/>
    </location>
</feature>
<dbReference type="AlphaFoldDB" id="A0AAW2KH96"/>
<proteinExistence type="predicted"/>
<reference evidence="2" key="1">
    <citation type="submission" date="2020-06" db="EMBL/GenBank/DDBJ databases">
        <authorList>
            <person name="Li T."/>
            <person name="Hu X."/>
            <person name="Zhang T."/>
            <person name="Song X."/>
            <person name="Zhang H."/>
            <person name="Dai N."/>
            <person name="Sheng W."/>
            <person name="Hou X."/>
            <person name="Wei L."/>
        </authorList>
    </citation>
    <scope>NUCLEOTIDE SEQUENCE</scope>
    <source>
        <strain evidence="2">G02</strain>
        <tissue evidence="2">Leaf</tissue>
    </source>
</reference>
<comment type="caution">
    <text evidence="2">The sequence shown here is derived from an EMBL/GenBank/DDBJ whole genome shotgun (WGS) entry which is preliminary data.</text>
</comment>
<accession>A0AAW2KH96</accession>
<feature type="region of interest" description="Disordered" evidence="1">
    <location>
        <begin position="54"/>
        <end position="88"/>
    </location>
</feature>
<name>A0AAW2KH96_SESRA</name>
<reference evidence="2" key="2">
    <citation type="journal article" date="2024" name="Plant">
        <title>Genomic evolution and insights into agronomic trait innovations of Sesamum species.</title>
        <authorList>
            <person name="Miao H."/>
            <person name="Wang L."/>
            <person name="Qu L."/>
            <person name="Liu H."/>
            <person name="Sun Y."/>
            <person name="Le M."/>
            <person name="Wang Q."/>
            <person name="Wei S."/>
            <person name="Zheng Y."/>
            <person name="Lin W."/>
            <person name="Duan Y."/>
            <person name="Cao H."/>
            <person name="Xiong S."/>
            <person name="Wang X."/>
            <person name="Wei L."/>
            <person name="Li C."/>
            <person name="Ma Q."/>
            <person name="Ju M."/>
            <person name="Zhao R."/>
            <person name="Li G."/>
            <person name="Mu C."/>
            <person name="Tian Q."/>
            <person name="Mei H."/>
            <person name="Zhang T."/>
            <person name="Gao T."/>
            <person name="Zhang H."/>
        </authorList>
    </citation>
    <scope>NUCLEOTIDE SEQUENCE</scope>
    <source>
        <strain evidence="2">G02</strain>
    </source>
</reference>
<organism evidence="2">
    <name type="scientific">Sesamum radiatum</name>
    <name type="common">Black benniseed</name>
    <dbReference type="NCBI Taxonomy" id="300843"/>
    <lineage>
        <taxon>Eukaryota</taxon>
        <taxon>Viridiplantae</taxon>
        <taxon>Streptophyta</taxon>
        <taxon>Embryophyta</taxon>
        <taxon>Tracheophyta</taxon>
        <taxon>Spermatophyta</taxon>
        <taxon>Magnoliopsida</taxon>
        <taxon>eudicotyledons</taxon>
        <taxon>Gunneridae</taxon>
        <taxon>Pentapetalae</taxon>
        <taxon>asterids</taxon>
        <taxon>lamiids</taxon>
        <taxon>Lamiales</taxon>
        <taxon>Pedaliaceae</taxon>
        <taxon>Sesamum</taxon>
    </lineage>
</organism>